<gene>
    <name evidence="2" type="primary">tsaB</name>
    <name evidence="2" type="ORF">GCM10022377_08710</name>
</gene>
<dbReference type="RefSeq" id="WP_344880486.1">
    <property type="nucleotide sequence ID" value="NZ_BAABCJ010000001.1"/>
</dbReference>
<evidence type="ECO:0000313" key="2">
    <source>
        <dbReference type="EMBL" id="GAA3698051.1"/>
    </source>
</evidence>
<dbReference type="PANTHER" id="PTHR11735:SF11">
    <property type="entry name" value="TRNA THREONYLCARBAMOYLADENOSINE BIOSYNTHESIS PROTEIN TSAB"/>
    <property type="match status" value="1"/>
</dbReference>
<dbReference type="InterPro" id="IPR043129">
    <property type="entry name" value="ATPase_NBD"/>
</dbReference>
<dbReference type="EMBL" id="BAABCJ010000001">
    <property type="protein sequence ID" value="GAA3698051.1"/>
    <property type="molecule type" value="Genomic_DNA"/>
</dbReference>
<dbReference type="Proteomes" id="UP001501536">
    <property type="component" value="Unassembled WGS sequence"/>
</dbReference>
<protein>
    <submittedName>
        <fullName evidence="2">tRNA (Adenosine(37)-N6)-threonylcarbamoyltransferase complex dimerization subunit type 1 TsaB</fullName>
    </submittedName>
</protein>
<proteinExistence type="predicted"/>
<dbReference type="InterPro" id="IPR000905">
    <property type="entry name" value="Gcp-like_dom"/>
</dbReference>
<evidence type="ECO:0000259" key="1">
    <source>
        <dbReference type="Pfam" id="PF00814"/>
    </source>
</evidence>
<accession>A0ABP7CXS2</accession>
<dbReference type="NCBIfam" id="TIGR03725">
    <property type="entry name" value="T6A_YeaZ"/>
    <property type="match status" value="1"/>
</dbReference>
<organism evidence="2 3">
    <name type="scientific">Zhihengliuella alba</name>
    <dbReference type="NCBI Taxonomy" id="547018"/>
    <lineage>
        <taxon>Bacteria</taxon>
        <taxon>Bacillati</taxon>
        <taxon>Actinomycetota</taxon>
        <taxon>Actinomycetes</taxon>
        <taxon>Micrococcales</taxon>
        <taxon>Micrococcaceae</taxon>
        <taxon>Zhihengliuella</taxon>
    </lineage>
</organism>
<feature type="domain" description="Gcp-like" evidence="1">
    <location>
        <begin position="37"/>
        <end position="151"/>
    </location>
</feature>
<dbReference type="PANTHER" id="PTHR11735">
    <property type="entry name" value="TRNA N6-ADENOSINE THREONYLCARBAMOYLTRANSFERASE"/>
    <property type="match status" value="1"/>
</dbReference>
<sequence length="237" mass="23987">MLILAVDTSALATAALLRVHDDGQAEVLESFAATETNAHAEVLAPAIGGILEQAGIAGNQLDRIVVGVGPGPFTGLRVGLATAQALGFAWQVPVGGVVSLDAIAWQVARGAVEGGGAEGRESLAGEFTVAIDARRREVYWARYDDAGRLLDGPHVGAADGVPAGAVVGIGASLYPEALESAGAHAVPGLDRLQPQAAALGAAAAELLRTGEALRPPVPLYLREADAKVPNAMKGRTA</sequence>
<evidence type="ECO:0000313" key="3">
    <source>
        <dbReference type="Proteomes" id="UP001501536"/>
    </source>
</evidence>
<dbReference type="Pfam" id="PF00814">
    <property type="entry name" value="TsaD"/>
    <property type="match status" value="1"/>
</dbReference>
<dbReference type="SUPFAM" id="SSF53067">
    <property type="entry name" value="Actin-like ATPase domain"/>
    <property type="match status" value="2"/>
</dbReference>
<dbReference type="InterPro" id="IPR022496">
    <property type="entry name" value="T6A_TsaB"/>
</dbReference>
<reference evidence="3" key="1">
    <citation type="journal article" date="2019" name="Int. J. Syst. Evol. Microbiol.">
        <title>The Global Catalogue of Microorganisms (GCM) 10K type strain sequencing project: providing services to taxonomists for standard genome sequencing and annotation.</title>
        <authorList>
            <consortium name="The Broad Institute Genomics Platform"/>
            <consortium name="The Broad Institute Genome Sequencing Center for Infectious Disease"/>
            <person name="Wu L."/>
            <person name="Ma J."/>
        </authorList>
    </citation>
    <scope>NUCLEOTIDE SEQUENCE [LARGE SCALE GENOMIC DNA]</scope>
    <source>
        <strain evidence="3">JCM 16961</strain>
    </source>
</reference>
<keyword evidence="3" id="KW-1185">Reference proteome</keyword>
<dbReference type="Gene3D" id="3.30.420.40">
    <property type="match status" value="2"/>
</dbReference>
<comment type="caution">
    <text evidence="2">The sequence shown here is derived from an EMBL/GenBank/DDBJ whole genome shotgun (WGS) entry which is preliminary data.</text>
</comment>
<name>A0ABP7CXS2_9MICC</name>